<evidence type="ECO:0000313" key="9">
    <source>
        <dbReference type="Proteomes" id="UP000275385"/>
    </source>
</evidence>
<dbReference type="InterPro" id="IPR001680">
    <property type="entry name" value="WD40_rpt"/>
</dbReference>
<dbReference type="STRING" id="177199.A0A420Y9S3"/>
<dbReference type="GO" id="GO:0030488">
    <property type="term" value="P:tRNA methylation"/>
    <property type="evidence" value="ECO:0007669"/>
    <property type="project" value="TreeGrafter"/>
</dbReference>
<keyword evidence="2" id="KW-0963">Cytoplasm</keyword>
<dbReference type="Proteomes" id="UP000275385">
    <property type="component" value="Unassembled WGS sequence"/>
</dbReference>
<accession>A0A420Y9S3</accession>
<dbReference type="PROSITE" id="PS00678">
    <property type="entry name" value="WD_REPEATS_1"/>
    <property type="match status" value="1"/>
</dbReference>
<keyword evidence="3 7" id="KW-0853">WD repeat</keyword>
<dbReference type="Gene3D" id="2.130.10.10">
    <property type="entry name" value="YVTN repeat-like/Quinoprotein amine dehydrogenase"/>
    <property type="match status" value="5"/>
</dbReference>
<evidence type="ECO:0000256" key="3">
    <source>
        <dbReference type="ARBA" id="ARBA00022574"/>
    </source>
</evidence>
<evidence type="ECO:0000256" key="1">
    <source>
        <dbReference type="ARBA" id="ARBA00004496"/>
    </source>
</evidence>
<dbReference type="SMART" id="SM00320">
    <property type="entry name" value="WD40"/>
    <property type="match status" value="9"/>
</dbReference>
<evidence type="ECO:0000256" key="7">
    <source>
        <dbReference type="PROSITE-ProRule" id="PRU00221"/>
    </source>
</evidence>
<evidence type="ECO:0000313" key="8">
    <source>
        <dbReference type="EMBL" id="RKU44622.1"/>
    </source>
</evidence>
<comment type="caution">
    <text evidence="8">The sequence shown here is derived from an EMBL/GenBank/DDBJ whole genome shotgun (WGS) entry which is preliminary data.</text>
</comment>
<feature type="repeat" description="WD" evidence="7">
    <location>
        <begin position="758"/>
        <end position="790"/>
    </location>
</feature>
<dbReference type="InterPro" id="IPR019775">
    <property type="entry name" value="WD40_repeat_CS"/>
</dbReference>
<dbReference type="InterPro" id="IPR015943">
    <property type="entry name" value="WD40/YVTN_repeat-like_dom_sf"/>
</dbReference>
<dbReference type="GO" id="GO:0005737">
    <property type="term" value="C:cytoplasm"/>
    <property type="evidence" value="ECO:0007669"/>
    <property type="project" value="UniProtKB-SubCell"/>
</dbReference>
<name>A0A420Y9S3_9PEZI</name>
<dbReference type="PANTHER" id="PTHR14344:SF3">
    <property type="entry name" value="WD REPEAT-CONTAINING PROTEIN 6"/>
    <property type="match status" value="1"/>
</dbReference>
<protein>
    <submittedName>
        <fullName evidence="8">Uncharacterized protein</fullName>
    </submittedName>
</protein>
<comment type="subcellular location">
    <subcellularLocation>
        <location evidence="1">Cytoplasm</location>
    </subcellularLocation>
</comment>
<keyword evidence="5" id="KW-0677">Repeat</keyword>
<dbReference type="PROSITE" id="PS50294">
    <property type="entry name" value="WD_REPEATS_REGION"/>
    <property type="match status" value="2"/>
</dbReference>
<keyword evidence="4" id="KW-0819">tRNA processing</keyword>
<dbReference type="InterPro" id="IPR036322">
    <property type="entry name" value="WD40_repeat_dom_sf"/>
</dbReference>
<dbReference type="EMBL" id="QVQW01000029">
    <property type="protein sequence ID" value="RKU44622.1"/>
    <property type="molecule type" value="Genomic_DNA"/>
</dbReference>
<evidence type="ECO:0000256" key="5">
    <source>
        <dbReference type="ARBA" id="ARBA00022737"/>
    </source>
</evidence>
<evidence type="ECO:0000256" key="6">
    <source>
        <dbReference type="ARBA" id="ARBA00038255"/>
    </source>
</evidence>
<reference evidence="8 9" key="1">
    <citation type="submission" date="2018-08" db="EMBL/GenBank/DDBJ databases">
        <title>Draft genome of the lignicolous fungus Coniochaeta pulveracea.</title>
        <authorList>
            <person name="Borstlap C.J."/>
            <person name="De Witt R.N."/>
            <person name="Botha A."/>
            <person name="Volschenk H."/>
        </authorList>
    </citation>
    <scope>NUCLEOTIDE SEQUENCE [LARGE SCALE GENOMIC DNA]</scope>
    <source>
        <strain evidence="8 9">CAB683</strain>
    </source>
</reference>
<gene>
    <name evidence="8" type="ORF">DL546_006990</name>
</gene>
<sequence length="1096" mass="119729">MAQTVKPNALRRIQQSFVHCPITALAFYTSSDSQAYILAAEDAWLKVFSPDTTTLLGQLRIFAEQSIHGISVSSSGRLLIWGNQSVTVIAQDSVEALIHSGQEGLASPVECHAGDWIYDGCLSPFDKTRGVLVTAHNEVLPFTVDDGGGVVFDALISPSRPILYSAAVEYTSPEEVLVVAGTVFGEIVVWKCHLTDQTEGRAEVLFVFTGHEGSIFGVAISPVLEGGKRLLSSCSDDRTVRVWDITEDAIARAREERKRIFEEARETGFGDNGNSKAATAVNQEESRNRCLAVGMGHVSRIWHVRWEPKPAGSVELFSFGEDATMQRWTLRPGEASESWSLGKGSMVPCHNGKHIWSTAVMPGSGGQAVIATGGADGKVTLLGWNTDDEKTSEGGNYTVDSQSLPLIPWRADSERDVSLGYRATEGFLRYALLDEDLLLVTTSTGRLLLADLTKSLNEEGSWTEIEMSPETRDDLKVYNIAKRLAPGVAILGSASGRVYLLRQSKELEELKKFPGKITDILPIEGSSTCPERPLRVLITVLGNTEAALITLDIRLLTVASSQRPVALHPGFITTSVAEINGLLVLGSRKGIITVYADSPDGYIQQIHRLDCKTKGGDAVTSIIVLPPPPNSRPRYVLTTCRDGKIRIYEVSDDGKTLELRHETTPALGPMLEGARFFHPPNGGSPELIIYGFRSTSFVAWNETRQIQIASVSCGGAHRTFDYLTSPREAAMLRLVYTKASAMNVFCQNSNSSLRVVKPGGHGREIRAVASQERNGYIATGAEDTCIRIWERPEEGAKAMRCLAVLQKHTAGIQALRWFGDEYLLSSAGGEEFFIWRVTRLESAYEGLAVVFESRYLDRTRDGDLRITDFDVSEGEQGGLVVTLVFSNSTVKTYAYGREMGWELLCEGRWTDACLTQVRHLMTAEAGLAVLTASTDGFMAVWRKEKSAEGQKEYKLVLTKKVHQNSVKSLDMTSDGPGWHVFTGGDDNGLGFTTIERDATANTFAFSSKCRVRDAHAAAITAVGIVRKEDNYTYLASVSNDQRLKIWRVEGCGRDGVKVALVQNQYSALADPGGLDMIAPGKLMVGGVGMEIWSLHS</sequence>
<feature type="repeat" description="WD" evidence="7">
    <location>
        <begin position="208"/>
        <end position="253"/>
    </location>
</feature>
<dbReference type="InterPro" id="IPR051973">
    <property type="entry name" value="tRNA_Anticodon_Mtase-Reg"/>
</dbReference>
<dbReference type="PANTHER" id="PTHR14344">
    <property type="entry name" value="WD REPEAT PROTEIN"/>
    <property type="match status" value="1"/>
</dbReference>
<evidence type="ECO:0000256" key="4">
    <source>
        <dbReference type="ARBA" id="ARBA00022694"/>
    </source>
</evidence>
<dbReference type="PROSITE" id="PS50082">
    <property type="entry name" value="WD_REPEATS_2"/>
    <property type="match status" value="2"/>
</dbReference>
<dbReference type="SUPFAM" id="SSF50978">
    <property type="entry name" value="WD40 repeat-like"/>
    <property type="match status" value="2"/>
</dbReference>
<dbReference type="Pfam" id="PF00400">
    <property type="entry name" value="WD40"/>
    <property type="match status" value="2"/>
</dbReference>
<dbReference type="InterPro" id="IPR011047">
    <property type="entry name" value="Quinoprotein_ADH-like_sf"/>
</dbReference>
<dbReference type="SUPFAM" id="SSF50998">
    <property type="entry name" value="Quinoprotein alcohol dehydrogenase-like"/>
    <property type="match status" value="1"/>
</dbReference>
<dbReference type="AlphaFoldDB" id="A0A420Y9S3"/>
<keyword evidence="9" id="KW-1185">Reference proteome</keyword>
<proteinExistence type="inferred from homology"/>
<evidence type="ECO:0000256" key="2">
    <source>
        <dbReference type="ARBA" id="ARBA00022490"/>
    </source>
</evidence>
<dbReference type="OrthoDB" id="5594999at2759"/>
<organism evidence="8 9">
    <name type="scientific">Coniochaeta pulveracea</name>
    <dbReference type="NCBI Taxonomy" id="177199"/>
    <lineage>
        <taxon>Eukaryota</taxon>
        <taxon>Fungi</taxon>
        <taxon>Dikarya</taxon>
        <taxon>Ascomycota</taxon>
        <taxon>Pezizomycotina</taxon>
        <taxon>Sordariomycetes</taxon>
        <taxon>Sordariomycetidae</taxon>
        <taxon>Coniochaetales</taxon>
        <taxon>Coniochaetaceae</taxon>
        <taxon>Coniochaeta</taxon>
    </lineage>
</organism>
<comment type="similarity">
    <text evidence="6">Belongs to the WD repeat WDR6 family.</text>
</comment>